<keyword evidence="6" id="KW-0547">Nucleotide-binding</keyword>
<keyword evidence="4" id="KW-0762">Sugar transport</keyword>
<feature type="domain" description="ABC transporter" evidence="8">
    <location>
        <begin position="248"/>
        <end position="494"/>
    </location>
</feature>
<evidence type="ECO:0000256" key="7">
    <source>
        <dbReference type="ARBA" id="ARBA00022840"/>
    </source>
</evidence>
<dbReference type="CDD" id="cd03215">
    <property type="entry name" value="ABC_Carb_Monos_II"/>
    <property type="match status" value="1"/>
</dbReference>
<evidence type="ECO:0000313" key="9">
    <source>
        <dbReference type="EMBL" id="KAB0569393.1"/>
    </source>
</evidence>
<dbReference type="SMART" id="SM00382">
    <property type="entry name" value="AAA"/>
    <property type="match status" value="2"/>
</dbReference>
<reference evidence="9" key="1">
    <citation type="submission" date="2019-09" db="EMBL/GenBank/DDBJ databases">
        <title>Draft genome sequences of 48 bacterial type strains from the CCUG.</title>
        <authorList>
            <person name="Tunovic T."/>
            <person name="Pineiro-Iglesias B."/>
            <person name="Unosson C."/>
            <person name="Inganas E."/>
            <person name="Ohlen M."/>
            <person name="Cardew S."/>
            <person name="Jensie-Markopoulos S."/>
            <person name="Salva-Serra F."/>
            <person name="Jaen-Luchoro D."/>
            <person name="Karlsson R."/>
            <person name="Svensson-Stadler L."/>
            <person name="Chun J."/>
            <person name="Moore E."/>
        </authorList>
    </citation>
    <scope>NUCLEOTIDE SEQUENCE</scope>
    <source>
        <strain evidence="9">CCUG 50899</strain>
    </source>
</reference>
<organism evidence="9">
    <name type="scientific">Brucella pituitosa</name>
    <dbReference type="NCBI Taxonomy" id="571256"/>
    <lineage>
        <taxon>Bacteria</taxon>
        <taxon>Pseudomonadati</taxon>
        <taxon>Pseudomonadota</taxon>
        <taxon>Alphaproteobacteria</taxon>
        <taxon>Hyphomicrobiales</taxon>
        <taxon>Brucellaceae</taxon>
        <taxon>Brucella/Ochrobactrum group</taxon>
        <taxon>Brucella</taxon>
    </lineage>
</organism>
<keyword evidence="5" id="KW-0677">Repeat</keyword>
<evidence type="ECO:0000259" key="8">
    <source>
        <dbReference type="PROSITE" id="PS50893"/>
    </source>
</evidence>
<dbReference type="PROSITE" id="PS50893">
    <property type="entry name" value="ABC_TRANSPORTER_2"/>
    <property type="match status" value="2"/>
</dbReference>
<dbReference type="SUPFAM" id="SSF52540">
    <property type="entry name" value="P-loop containing nucleoside triphosphate hydrolases"/>
    <property type="match status" value="2"/>
</dbReference>
<dbReference type="InterPro" id="IPR050107">
    <property type="entry name" value="ABC_carbohydrate_import_ATPase"/>
</dbReference>
<evidence type="ECO:0000256" key="3">
    <source>
        <dbReference type="ARBA" id="ARBA00022448"/>
    </source>
</evidence>
<dbReference type="GO" id="GO:0005886">
    <property type="term" value="C:plasma membrane"/>
    <property type="evidence" value="ECO:0007669"/>
    <property type="project" value="UniProtKB-SubCell"/>
</dbReference>
<dbReference type="PROSITE" id="PS00211">
    <property type="entry name" value="ABC_TRANSPORTER_1"/>
    <property type="match status" value="1"/>
</dbReference>
<dbReference type="AlphaFoldDB" id="A0A643EZ96"/>
<dbReference type="EMBL" id="VZPE01000007">
    <property type="protein sequence ID" value="KAB0569393.1"/>
    <property type="molecule type" value="Genomic_DNA"/>
</dbReference>
<dbReference type="CDD" id="cd03216">
    <property type="entry name" value="ABC_Carb_Monos_I"/>
    <property type="match status" value="1"/>
</dbReference>
<proteinExistence type="inferred from homology"/>
<sequence length="495" mass="53980">MTILLETKAITKSYHGNIAVDAVDFDLCAGEVHALLGENGAGKSTLSKLLAGVVEPTSGALIFDGKEIRFTRPADALQHGIAMVFQETSLVPSMTVAQNLYLGDEKAFNRLRGITIAAQQFLQSLNFTVDPTANVSTLGAAKRQMVEIARAVRLNAKIIIFDEPTATLTPEERKHFFSLVMRLKARGVTVVFISHALEEALQISDRITIMRDGQKVITDITANFDQGKIVQAMIGRVAAQNISTRERVRPAGLKILSVEDVSMGAMVRNTSFSIFEGQTTGIFGLVGSGRTETAKIIAGIYKRNFLRGGSIAYQGKPVRYTTPHEAVRDGIVYVTEDRKLEGFFETMSVAENLYSGLLAAGLERLPFVSFSEMKALSETWSNKLAIRSIDAQARVIELSGGNQQKVVIGKALVQKPRLIIFDEPTRGVDVGAVTEIHNLIEELAGQGLAVVVISSYLPEILALSDRILVCRQGRVVEEFSPLNVSQEEIMYAAVH</sequence>
<comment type="caution">
    <text evidence="9">The sequence shown here is derived from an EMBL/GenBank/DDBJ whole genome shotgun (WGS) entry which is preliminary data.</text>
</comment>
<dbReference type="GO" id="GO:0016887">
    <property type="term" value="F:ATP hydrolysis activity"/>
    <property type="evidence" value="ECO:0007669"/>
    <property type="project" value="InterPro"/>
</dbReference>
<evidence type="ECO:0000256" key="2">
    <source>
        <dbReference type="ARBA" id="ARBA00005417"/>
    </source>
</evidence>
<gene>
    <name evidence="9" type="ORF">F7Q93_16795</name>
</gene>
<keyword evidence="7 9" id="KW-0067">ATP-binding</keyword>
<keyword evidence="3" id="KW-0813">Transport</keyword>
<evidence type="ECO:0000256" key="6">
    <source>
        <dbReference type="ARBA" id="ARBA00022741"/>
    </source>
</evidence>
<dbReference type="InterPro" id="IPR017871">
    <property type="entry name" value="ABC_transporter-like_CS"/>
</dbReference>
<protein>
    <submittedName>
        <fullName evidence="9">Sugar ABC transporter ATP-binding protein</fullName>
    </submittedName>
</protein>
<comment type="subcellular location">
    <subcellularLocation>
        <location evidence="1">Cell inner membrane</location>
    </subcellularLocation>
</comment>
<dbReference type="InterPro" id="IPR003593">
    <property type="entry name" value="AAA+_ATPase"/>
</dbReference>
<comment type="similarity">
    <text evidence="2">Belongs to the ABC transporter superfamily.</text>
</comment>
<feature type="domain" description="ABC transporter" evidence="8">
    <location>
        <begin position="5"/>
        <end position="237"/>
    </location>
</feature>
<dbReference type="PANTHER" id="PTHR43790:SF9">
    <property type="entry name" value="GALACTOFURANOSE TRANSPORTER ATP-BINDING PROTEIN YTFR"/>
    <property type="match status" value="1"/>
</dbReference>
<dbReference type="Gene3D" id="3.40.50.300">
    <property type="entry name" value="P-loop containing nucleotide triphosphate hydrolases"/>
    <property type="match status" value="2"/>
</dbReference>
<dbReference type="RefSeq" id="WP_128094495.1">
    <property type="nucleotide sequence ID" value="NZ_JBHEEN010000007.1"/>
</dbReference>
<name>A0A643EZ96_9HYPH</name>
<dbReference type="InterPro" id="IPR003439">
    <property type="entry name" value="ABC_transporter-like_ATP-bd"/>
</dbReference>
<dbReference type="PANTHER" id="PTHR43790">
    <property type="entry name" value="CARBOHYDRATE TRANSPORT ATP-BINDING PROTEIN MG119-RELATED"/>
    <property type="match status" value="1"/>
</dbReference>
<evidence type="ECO:0000256" key="5">
    <source>
        <dbReference type="ARBA" id="ARBA00022737"/>
    </source>
</evidence>
<accession>A0A643EZ96</accession>
<dbReference type="GO" id="GO:0005524">
    <property type="term" value="F:ATP binding"/>
    <property type="evidence" value="ECO:0007669"/>
    <property type="project" value="UniProtKB-KW"/>
</dbReference>
<dbReference type="Pfam" id="PF00005">
    <property type="entry name" value="ABC_tran"/>
    <property type="match status" value="2"/>
</dbReference>
<evidence type="ECO:0000256" key="1">
    <source>
        <dbReference type="ARBA" id="ARBA00004533"/>
    </source>
</evidence>
<dbReference type="InterPro" id="IPR027417">
    <property type="entry name" value="P-loop_NTPase"/>
</dbReference>
<evidence type="ECO:0000256" key="4">
    <source>
        <dbReference type="ARBA" id="ARBA00022597"/>
    </source>
</evidence>